<protein>
    <submittedName>
        <fullName evidence="2">Uncharacterized protein</fullName>
    </submittedName>
</protein>
<reference evidence="1 4" key="4">
    <citation type="submission" date="2019-12" db="EMBL/GenBank/DDBJ databases">
        <title>Multi-Generational Helicobacter saguini Isolates.</title>
        <authorList>
            <person name="Mannion A."/>
            <person name="Shen Z."/>
            <person name="Fox J.G."/>
        </authorList>
    </citation>
    <scope>NUCLEOTIDE SEQUENCE [LARGE SCALE GENOMIC DNA]</scope>
    <source>
        <strain evidence="1">16-048</strain>
        <strain evidence="4">16-048 (F4)</strain>
    </source>
</reference>
<name>A0A4U8T1Q0_9HELI</name>
<dbReference type="EMBL" id="QBIU01000001">
    <property type="protein sequence ID" value="MWV69904.1"/>
    <property type="molecule type" value="Genomic_DNA"/>
</dbReference>
<comment type="caution">
    <text evidence="2">The sequence shown here is derived from an EMBL/GenBank/DDBJ whole genome shotgun (WGS) entry which is preliminary data.</text>
</comment>
<proteinExistence type="predicted"/>
<reference evidence="2 3" key="1">
    <citation type="journal article" date="2014" name="Genome Announc.">
        <title>Draft genome sequences of eight enterohepatic helicobacter species isolated from both laboratory and wild rodents.</title>
        <authorList>
            <person name="Sheh A."/>
            <person name="Shen Z."/>
            <person name="Fox J.G."/>
        </authorList>
    </citation>
    <scope>NUCLEOTIDE SEQUENCE [LARGE SCALE GENOMIC DNA]</scope>
    <source>
        <strain evidence="2 3">MIT 97-6194</strain>
    </source>
</reference>
<reference evidence="2" key="3">
    <citation type="submission" date="2018-04" db="EMBL/GenBank/DDBJ databases">
        <authorList>
            <person name="Sheh A."/>
            <person name="Shen Z."/>
            <person name="Mannion A.J."/>
            <person name="Fox J.G."/>
        </authorList>
    </citation>
    <scope>NUCLEOTIDE SEQUENCE</scope>
    <source>
        <strain evidence="2">MIT 97-6194</strain>
    </source>
</reference>
<dbReference type="Proteomes" id="UP000029714">
    <property type="component" value="Unassembled WGS sequence"/>
</dbReference>
<sequence length="369" mass="42382">MRGGFMCFRILILFILLITFLESKALIAPLYNSGWEEQDSDTIMDSSLPMPKDFSTKETPQSHIKQVEDSTILHSLDSIKPSDINIESKLLDSIKQYEDSKQDSMESSLLESSGVFLGDLQTNKIIESNEYKIIKVALDSKKDSKEIPISEKVEKQAQEYKKEQELKKQSEKIPQIQDIDYRIHELQKEKYMLSSQVYFKEKEKHDWIANTARSGYYIGGGVLVDFVNTPNRNEGIKAIRVNFTGIAKLGYIRYFNNDIGIKVEGFSLFGENNGRVNYYAGTRFSLLHDVNLFRFTNAFHFGFIMGFGFGAGWLNNVEHIGINLHLGVSFSITKYIRFEIERLILNPLNPLEHPLDFRNNYVVSGSFVF</sequence>
<organism evidence="2 3">
    <name type="scientific">Helicobacter saguini</name>
    <dbReference type="NCBI Taxonomy" id="1548018"/>
    <lineage>
        <taxon>Bacteria</taxon>
        <taxon>Pseudomonadati</taxon>
        <taxon>Campylobacterota</taxon>
        <taxon>Epsilonproteobacteria</taxon>
        <taxon>Campylobacterales</taxon>
        <taxon>Helicobacteraceae</taxon>
        <taxon>Helicobacter</taxon>
    </lineage>
</organism>
<dbReference type="RefSeq" id="WP_138127313.1">
    <property type="nucleotide sequence ID" value="NZ_JRMP02000015.1"/>
</dbReference>
<accession>A0A4U8T1Q0</accession>
<keyword evidence="3" id="KW-1185">Reference proteome</keyword>
<evidence type="ECO:0000313" key="4">
    <source>
        <dbReference type="Proteomes" id="UP000477070"/>
    </source>
</evidence>
<reference evidence="2 3" key="2">
    <citation type="journal article" date="2016" name="Infect. Immun.">
        <title>Helicobacter saguini, a Novel Helicobacter Isolated from Cotton-Top Tamarins with Ulcerative Colitis, Has Proinflammatory Properties and Induces Typhlocolitis and Dysplasia in Gnotobiotic IL-10-/- Mice.</title>
        <authorList>
            <person name="Shen Z."/>
            <person name="Mannion A."/>
            <person name="Whary M.T."/>
            <person name="Muthupalani S."/>
            <person name="Sheh A."/>
            <person name="Feng Y."/>
            <person name="Gong G."/>
            <person name="Vandamme P."/>
            <person name="Holcombe H.R."/>
            <person name="Paster B.J."/>
            <person name="Fox J.G."/>
        </authorList>
    </citation>
    <scope>NUCLEOTIDE SEQUENCE [LARGE SCALE GENOMIC DNA]</scope>
    <source>
        <strain evidence="2 3">MIT 97-6194</strain>
    </source>
</reference>
<dbReference type="EMBL" id="JRMP02000015">
    <property type="protein sequence ID" value="TLD93233.1"/>
    <property type="molecule type" value="Genomic_DNA"/>
</dbReference>
<dbReference type="AlphaFoldDB" id="A0A4U8T1Q0"/>
<dbReference type="OrthoDB" id="5329151at2"/>
<evidence type="ECO:0000313" key="3">
    <source>
        <dbReference type="Proteomes" id="UP000029714"/>
    </source>
</evidence>
<evidence type="ECO:0000313" key="2">
    <source>
        <dbReference type="EMBL" id="TLD93233.1"/>
    </source>
</evidence>
<dbReference type="Proteomes" id="UP000477070">
    <property type="component" value="Unassembled WGS sequence"/>
</dbReference>
<gene>
    <name evidence="1" type="ORF">DCO61_07790</name>
    <name evidence="2" type="ORF">LS64_008955</name>
</gene>
<evidence type="ECO:0000313" key="1">
    <source>
        <dbReference type="EMBL" id="MWV69904.1"/>
    </source>
</evidence>